<feature type="signal peptide" evidence="1">
    <location>
        <begin position="1"/>
        <end position="24"/>
    </location>
</feature>
<keyword evidence="3" id="KW-1185">Reference proteome</keyword>
<sequence>MNKVQHTVTCILIFLSIFPKTCISKLKLHFYKIECAQKNESEYLENIVCKLSKNKVGDNALSVYADIAKNINYVDLNFGILHKSSNKLMINTSFEYCSSYNNMNPFVKAILSFVNNFEKDLFHECPYLPKKKMGIENFPFETMLPMLSIANFQRGDYKMWTYLRDKNCVEIRNIIQKSPKMNKLQFEIVFALFFFGILPKTCYTKLKLHFYKVECPPQNKTEYLENIVCKLSKIKDGENVLTLHVDVVRNINYFDFNFGILHKSSNKLMINTTFEYCSSYNNLNPFIKAMFTFVNTIEKDLFHECPYLPMKKMGVENLPFDGFVPLLSIANFQRVTMFGDLIVELNYMLMNFYLIHKTSHRTLVNVTMEYCSVYGNFPLIVRVAIEFTKKFTNDMIHACPYAPRKKLGVESFPTNELANKALNVFSDRINIERGDYFSAFSVKDRKGIIIFNFKGLVTVSQKRMIQRQSKRV</sequence>
<dbReference type="PANTHER" id="PTHR20898:SF0">
    <property type="entry name" value="DAEDALUS ON 3-RELATED"/>
    <property type="match status" value="1"/>
</dbReference>
<dbReference type="Pfam" id="PF06477">
    <property type="entry name" value="DUF1091"/>
    <property type="match status" value="1"/>
</dbReference>
<gene>
    <name evidence="2" type="ORF">CHIRRI_LOCUS10375</name>
</gene>
<feature type="chain" id="PRO_5040411714" evidence="1">
    <location>
        <begin position="25"/>
        <end position="472"/>
    </location>
</feature>
<reference evidence="2" key="1">
    <citation type="submission" date="2022-01" db="EMBL/GenBank/DDBJ databases">
        <authorList>
            <person name="King R."/>
        </authorList>
    </citation>
    <scope>NUCLEOTIDE SEQUENCE</scope>
</reference>
<dbReference type="InterPro" id="IPR010512">
    <property type="entry name" value="DUF1091"/>
</dbReference>
<evidence type="ECO:0000313" key="3">
    <source>
        <dbReference type="Proteomes" id="UP001153620"/>
    </source>
</evidence>
<protein>
    <submittedName>
        <fullName evidence="2">Uncharacterized protein</fullName>
    </submittedName>
</protein>
<dbReference type="AlphaFoldDB" id="A0A9N9RYR4"/>
<reference evidence="2" key="2">
    <citation type="submission" date="2022-10" db="EMBL/GenBank/DDBJ databases">
        <authorList>
            <consortium name="ENA_rothamsted_submissions"/>
            <consortium name="culmorum"/>
            <person name="King R."/>
        </authorList>
    </citation>
    <scope>NUCLEOTIDE SEQUENCE</scope>
</reference>
<evidence type="ECO:0000256" key="1">
    <source>
        <dbReference type="SAM" id="SignalP"/>
    </source>
</evidence>
<accession>A0A9N9RYR4</accession>
<dbReference type="PANTHER" id="PTHR20898">
    <property type="entry name" value="DAEDALUS ON 3-RELATED-RELATED"/>
    <property type="match status" value="1"/>
</dbReference>
<dbReference type="EMBL" id="OU895879">
    <property type="protein sequence ID" value="CAG9807527.1"/>
    <property type="molecule type" value="Genomic_DNA"/>
</dbReference>
<name>A0A9N9RYR4_9DIPT</name>
<dbReference type="Proteomes" id="UP001153620">
    <property type="component" value="Chromosome 3"/>
</dbReference>
<evidence type="ECO:0000313" key="2">
    <source>
        <dbReference type="EMBL" id="CAG9807527.1"/>
    </source>
</evidence>
<organism evidence="2 3">
    <name type="scientific">Chironomus riparius</name>
    <dbReference type="NCBI Taxonomy" id="315576"/>
    <lineage>
        <taxon>Eukaryota</taxon>
        <taxon>Metazoa</taxon>
        <taxon>Ecdysozoa</taxon>
        <taxon>Arthropoda</taxon>
        <taxon>Hexapoda</taxon>
        <taxon>Insecta</taxon>
        <taxon>Pterygota</taxon>
        <taxon>Neoptera</taxon>
        <taxon>Endopterygota</taxon>
        <taxon>Diptera</taxon>
        <taxon>Nematocera</taxon>
        <taxon>Chironomoidea</taxon>
        <taxon>Chironomidae</taxon>
        <taxon>Chironominae</taxon>
        <taxon>Chironomus</taxon>
    </lineage>
</organism>
<keyword evidence="1" id="KW-0732">Signal</keyword>
<proteinExistence type="predicted"/>